<evidence type="ECO:0000256" key="1">
    <source>
        <dbReference type="ARBA" id="ARBA00006484"/>
    </source>
</evidence>
<name>A0A2T0Q1T3_9ACTN</name>
<dbReference type="InterPro" id="IPR036291">
    <property type="entry name" value="NAD(P)-bd_dom_sf"/>
</dbReference>
<dbReference type="PANTHER" id="PTHR42760">
    <property type="entry name" value="SHORT-CHAIN DEHYDROGENASES/REDUCTASES FAMILY MEMBER"/>
    <property type="match status" value="1"/>
</dbReference>
<dbReference type="Proteomes" id="UP000237846">
    <property type="component" value="Unassembled WGS sequence"/>
</dbReference>
<dbReference type="AlphaFoldDB" id="A0A2T0Q1T3"/>
<dbReference type="OrthoDB" id="9809287at2"/>
<dbReference type="InterPro" id="IPR002347">
    <property type="entry name" value="SDR_fam"/>
</dbReference>
<dbReference type="GO" id="GO:0006633">
    <property type="term" value="P:fatty acid biosynthetic process"/>
    <property type="evidence" value="ECO:0007669"/>
    <property type="project" value="TreeGrafter"/>
</dbReference>
<dbReference type="GO" id="GO:0048038">
    <property type="term" value="F:quinone binding"/>
    <property type="evidence" value="ECO:0007669"/>
    <property type="project" value="TreeGrafter"/>
</dbReference>
<accession>A0A2T0Q1T3</accession>
<comment type="caution">
    <text evidence="2">The sequence shown here is derived from an EMBL/GenBank/DDBJ whole genome shotgun (WGS) entry which is preliminary data.</text>
</comment>
<comment type="similarity">
    <text evidence="1">Belongs to the short-chain dehydrogenases/reductases (SDR) family.</text>
</comment>
<dbReference type="Pfam" id="PF13561">
    <property type="entry name" value="adh_short_C2"/>
    <property type="match status" value="1"/>
</dbReference>
<dbReference type="EMBL" id="PVZC01000005">
    <property type="protein sequence ID" value="PRX97670.1"/>
    <property type="molecule type" value="Genomic_DNA"/>
</dbReference>
<dbReference type="GO" id="GO:0016616">
    <property type="term" value="F:oxidoreductase activity, acting on the CH-OH group of donors, NAD or NADP as acceptor"/>
    <property type="evidence" value="ECO:0007669"/>
    <property type="project" value="TreeGrafter"/>
</dbReference>
<dbReference type="PANTHER" id="PTHR42760:SF121">
    <property type="entry name" value="3-OXOACYL-(ACYL-CARRIER-PROTEIN) REDUCTASE"/>
    <property type="match status" value="1"/>
</dbReference>
<dbReference type="SUPFAM" id="SSF51735">
    <property type="entry name" value="NAD(P)-binding Rossmann-fold domains"/>
    <property type="match status" value="1"/>
</dbReference>
<gene>
    <name evidence="2" type="ORF">CLV72_10520</name>
</gene>
<dbReference type="PRINTS" id="PR00081">
    <property type="entry name" value="GDHRDH"/>
</dbReference>
<organism evidence="2 3">
    <name type="scientific">Allonocardiopsis opalescens</name>
    <dbReference type="NCBI Taxonomy" id="1144618"/>
    <lineage>
        <taxon>Bacteria</taxon>
        <taxon>Bacillati</taxon>
        <taxon>Actinomycetota</taxon>
        <taxon>Actinomycetes</taxon>
        <taxon>Streptosporangiales</taxon>
        <taxon>Allonocardiopsis</taxon>
    </lineage>
</organism>
<keyword evidence="3" id="KW-1185">Reference proteome</keyword>
<protein>
    <submittedName>
        <fullName evidence="2">Enoyl-ACP reductase-like protein</fullName>
    </submittedName>
</protein>
<reference evidence="2 3" key="1">
    <citation type="submission" date="2018-03" db="EMBL/GenBank/DDBJ databases">
        <title>Genomic Encyclopedia of Archaeal and Bacterial Type Strains, Phase II (KMG-II): from individual species to whole genera.</title>
        <authorList>
            <person name="Goeker M."/>
        </authorList>
    </citation>
    <scope>NUCLEOTIDE SEQUENCE [LARGE SCALE GENOMIC DNA]</scope>
    <source>
        <strain evidence="2 3">DSM 45601</strain>
    </source>
</reference>
<dbReference type="Gene3D" id="3.40.50.720">
    <property type="entry name" value="NAD(P)-binding Rossmann-like Domain"/>
    <property type="match status" value="1"/>
</dbReference>
<evidence type="ECO:0000313" key="2">
    <source>
        <dbReference type="EMBL" id="PRX97670.1"/>
    </source>
</evidence>
<sequence length="98" mass="10116">MRSLTETAALEWAGHGITVNAYSPGLVHTDMWDALDREIVALEGGTPGDVIAGAVSDIPLGRLEHPDDVAGLVSYLASPDAAYLTGRSVVVDGGMLLG</sequence>
<evidence type="ECO:0000313" key="3">
    <source>
        <dbReference type="Proteomes" id="UP000237846"/>
    </source>
</evidence>
<proteinExistence type="inferred from homology"/>